<accession>A0A2L0JCT8</accession>
<protein>
    <submittedName>
        <fullName evidence="2">Uncharacterized protein</fullName>
    </submittedName>
</protein>
<organism evidence="2 3">
    <name type="scientific">Escherichia coli</name>
    <dbReference type="NCBI Taxonomy" id="562"/>
    <lineage>
        <taxon>Bacteria</taxon>
        <taxon>Pseudomonadati</taxon>
        <taxon>Pseudomonadota</taxon>
        <taxon>Gammaproteobacteria</taxon>
        <taxon>Enterobacterales</taxon>
        <taxon>Enterobacteriaceae</taxon>
        <taxon>Escherichia</taxon>
    </lineage>
</organism>
<name>A0A2L0JCT8_ECOLX</name>
<feature type="region of interest" description="Disordered" evidence="1">
    <location>
        <begin position="47"/>
        <end position="66"/>
    </location>
</feature>
<dbReference type="Proteomes" id="UP000239554">
    <property type="component" value="Chromosome"/>
</dbReference>
<evidence type="ECO:0000313" key="2">
    <source>
        <dbReference type="EMBL" id="AUY04480.1"/>
    </source>
</evidence>
<reference evidence="2 3" key="1">
    <citation type="journal article" date="2018" name="MBio">
        <title>Genomic Analysis of Hospital Plumbing Reveals Diverse Reservoir of Bacterial Plasmids Conferring Carbapenem Resistance.</title>
        <authorList>
            <consortium name="NISC Comparative Sequencing Program"/>
            <person name="Weingarten R.A."/>
            <person name="Johnson R.C."/>
            <person name="Conlan S."/>
            <person name="Ramsburg A.M."/>
            <person name="Dekker J.P."/>
            <person name="Lau A.F."/>
            <person name="Khil P."/>
            <person name="Odom R.T."/>
            <person name="Deming C."/>
            <person name="Park M."/>
            <person name="Thomas P.J."/>
            <person name="Henderson D.K."/>
            <person name="Palmore T.N."/>
            <person name="Segre J.A."/>
            <person name="Frank K.M."/>
        </authorList>
    </citation>
    <scope>NUCLEOTIDE SEQUENCE [LARGE SCALE GENOMIC DNA]</scope>
    <source>
        <strain evidence="2 3">ECONIH4</strain>
    </source>
</reference>
<gene>
    <name evidence="2" type="ORF">C3F40_23565</name>
</gene>
<dbReference type="AlphaFoldDB" id="A0A2L0JCT8"/>
<evidence type="ECO:0000313" key="3">
    <source>
        <dbReference type="Proteomes" id="UP000239554"/>
    </source>
</evidence>
<proteinExistence type="predicted"/>
<evidence type="ECO:0000256" key="1">
    <source>
        <dbReference type="SAM" id="MobiDB-lite"/>
    </source>
</evidence>
<dbReference type="EMBL" id="CP026399">
    <property type="protein sequence ID" value="AUY04480.1"/>
    <property type="molecule type" value="Genomic_DNA"/>
</dbReference>
<feature type="compositionally biased region" description="Gly residues" evidence="1">
    <location>
        <begin position="56"/>
        <end position="66"/>
    </location>
</feature>
<sequence>MLASPVRGWKKQDTYTDSCGRDAMPFWIIPMPFMQGVVSDVRQSCQADGSSRWGGLPRGGSGAGKG</sequence>